<evidence type="ECO:0000256" key="3">
    <source>
        <dbReference type="ARBA" id="ARBA00022989"/>
    </source>
</evidence>
<feature type="transmembrane region" description="Helical" evidence="5">
    <location>
        <begin position="97"/>
        <end position="119"/>
    </location>
</feature>
<feature type="transmembrane region" description="Helical" evidence="5">
    <location>
        <begin position="222"/>
        <end position="242"/>
    </location>
</feature>
<dbReference type="PANTHER" id="PTHR11040:SF44">
    <property type="entry name" value="PROTEIN ZNTC-RELATED"/>
    <property type="match status" value="1"/>
</dbReference>
<accession>A0A316VE34</accession>
<protein>
    <submittedName>
        <fullName evidence="6">Zinc/iron permease</fullName>
    </submittedName>
</protein>
<dbReference type="EMBL" id="KZ819603">
    <property type="protein sequence ID" value="PWN34533.1"/>
    <property type="molecule type" value="Genomic_DNA"/>
</dbReference>
<keyword evidence="2 5" id="KW-0812">Transmembrane</keyword>
<feature type="transmembrane region" description="Helical" evidence="5">
    <location>
        <begin position="299"/>
        <end position="321"/>
    </location>
</feature>
<dbReference type="GeneID" id="37022576"/>
<evidence type="ECO:0000313" key="7">
    <source>
        <dbReference type="Proteomes" id="UP000245771"/>
    </source>
</evidence>
<reference evidence="6 7" key="1">
    <citation type="journal article" date="2018" name="Mol. Biol. Evol.">
        <title>Broad Genomic Sampling Reveals a Smut Pathogenic Ancestry of the Fungal Clade Ustilaginomycotina.</title>
        <authorList>
            <person name="Kijpornyongpan T."/>
            <person name="Mondo S.J."/>
            <person name="Barry K."/>
            <person name="Sandor L."/>
            <person name="Lee J."/>
            <person name="Lipzen A."/>
            <person name="Pangilinan J."/>
            <person name="LaButti K."/>
            <person name="Hainaut M."/>
            <person name="Henrissat B."/>
            <person name="Grigoriev I.V."/>
            <person name="Spatafora J.W."/>
            <person name="Aime M.C."/>
        </authorList>
    </citation>
    <scope>NUCLEOTIDE SEQUENCE [LARGE SCALE GENOMIC DNA]</scope>
    <source>
        <strain evidence="6 7">MCA 3882</strain>
    </source>
</reference>
<keyword evidence="7" id="KW-1185">Reference proteome</keyword>
<dbReference type="OrthoDB" id="448280at2759"/>
<dbReference type="Pfam" id="PF02535">
    <property type="entry name" value="Zip"/>
    <property type="match status" value="1"/>
</dbReference>
<feature type="transmembrane region" description="Helical" evidence="5">
    <location>
        <begin position="254"/>
        <end position="278"/>
    </location>
</feature>
<dbReference type="PANTHER" id="PTHR11040">
    <property type="entry name" value="ZINC/IRON TRANSPORTER"/>
    <property type="match status" value="1"/>
</dbReference>
<dbReference type="Proteomes" id="UP000245771">
    <property type="component" value="Unassembled WGS sequence"/>
</dbReference>
<feature type="transmembrane region" description="Helical" evidence="5">
    <location>
        <begin position="161"/>
        <end position="181"/>
    </location>
</feature>
<dbReference type="GO" id="GO:0005385">
    <property type="term" value="F:zinc ion transmembrane transporter activity"/>
    <property type="evidence" value="ECO:0007669"/>
    <property type="project" value="TreeGrafter"/>
</dbReference>
<dbReference type="GO" id="GO:0005886">
    <property type="term" value="C:plasma membrane"/>
    <property type="evidence" value="ECO:0007669"/>
    <property type="project" value="TreeGrafter"/>
</dbReference>
<keyword evidence="4 5" id="KW-0472">Membrane</keyword>
<sequence length="322" mass="34649">MCDSTQNGSYDENLHIASIFVVFVGSAAGILLPLLPEFILKNNISSYKEVLLKNLTFYCKWFGSGVILATSLVHLLFEAFNTLSPNCINLTYEPLSPLIVLGSLVIVLVIDFCLARLMYRKRLKAEQTIRDSNVIDDGREQEEKNEADLKRIQKIQAHTDIIIIESGIVFHSVIVGLTLGVATEPGFIALFIAIVFHQACDGLAIGSRMAELSYKGKRLQQVIMIVSYALITPIGIAIGIGVKHNFDPAKVSTQLAIGILDSIASGVLLYGAIVDVLAKECFGTGGPTGKPGLLEASNMDVASAFGALLLGAGIMSLLGHWA</sequence>
<comment type="subcellular location">
    <subcellularLocation>
        <location evidence="1">Membrane</location>
        <topology evidence="1">Multi-pass membrane protein</topology>
    </subcellularLocation>
</comment>
<dbReference type="InterPro" id="IPR003689">
    <property type="entry name" value="ZIP"/>
</dbReference>
<dbReference type="InParanoid" id="A0A316VE34"/>
<feature type="transmembrane region" description="Helical" evidence="5">
    <location>
        <begin position="14"/>
        <end position="35"/>
    </location>
</feature>
<name>A0A316VE34_9BASI</name>
<gene>
    <name evidence="6" type="ORF">FA14DRAFT_177939</name>
</gene>
<dbReference type="AlphaFoldDB" id="A0A316VE34"/>
<organism evidence="6 7">
    <name type="scientific">Meira miltonrushii</name>
    <dbReference type="NCBI Taxonomy" id="1280837"/>
    <lineage>
        <taxon>Eukaryota</taxon>
        <taxon>Fungi</taxon>
        <taxon>Dikarya</taxon>
        <taxon>Basidiomycota</taxon>
        <taxon>Ustilaginomycotina</taxon>
        <taxon>Exobasidiomycetes</taxon>
        <taxon>Exobasidiales</taxon>
        <taxon>Brachybasidiaceae</taxon>
        <taxon>Meira</taxon>
    </lineage>
</organism>
<keyword evidence="3 5" id="KW-1133">Transmembrane helix</keyword>
<dbReference type="RefSeq" id="XP_025354835.1">
    <property type="nucleotide sequence ID" value="XM_025500795.1"/>
</dbReference>
<evidence type="ECO:0000313" key="6">
    <source>
        <dbReference type="EMBL" id="PWN34533.1"/>
    </source>
</evidence>
<evidence type="ECO:0000256" key="2">
    <source>
        <dbReference type="ARBA" id="ARBA00022692"/>
    </source>
</evidence>
<evidence type="ECO:0000256" key="1">
    <source>
        <dbReference type="ARBA" id="ARBA00004141"/>
    </source>
</evidence>
<evidence type="ECO:0000256" key="5">
    <source>
        <dbReference type="SAM" id="Phobius"/>
    </source>
</evidence>
<evidence type="ECO:0000256" key="4">
    <source>
        <dbReference type="ARBA" id="ARBA00023136"/>
    </source>
</evidence>
<dbReference type="STRING" id="1280837.A0A316VE34"/>
<feature type="transmembrane region" description="Helical" evidence="5">
    <location>
        <begin position="55"/>
        <end position="77"/>
    </location>
</feature>
<proteinExistence type="predicted"/>